<dbReference type="InterPro" id="IPR036580">
    <property type="entry name" value="PP2C_C_sf"/>
</dbReference>
<evidence type="ECO:0000256" key="6">
    <source>
        <dbReference type="ARBA" id="ARBA00023211"/>
    </source>
</evidence>
<dbReference type="EMBL" id="KQ460118">
    <property type="protein sequence ID" value="KPJ17701.1"/>
    <property type="molecule type" value="Genomic_DNA"/>
</dbReference>
<dbReference type="GO" id="GO:0000287">
    <property type="term" value="F:magnesium ion binding"/>
    <property type="evidence" value="ECO:0007669"/>
    <property type="project" value="InterPro"/>
</dbReference>
<dbReference type="SUPFAM" id="SSF81601">
    <property type="entry name" value="Protein serine/threonine phosphatase 2C, C-terminal domain"/>
    <property type="match status" value="1"/>
</dbReference>
<keyword evidence="9" id="KW-1185">Reference proteome</keyword>
<comment type="similarity">
    <text evidence="2">Belongs to the PP2C family.</text>
</comment>
<sequence>MTCHFSSVLKQLVEEDIPGLPPGGGLAAKQALLDKIYREYYPEHADSSDTFDCQTELADAFGAN</sequence>
<dbReference type="GO" id="GO:0004721">
    <property type="term" value="F:phosphoprotein phosphatase activity"/>
    <property type="evidence" value="ECO:0007669"/>
    <property type="project" value="InterPro"/>
</dbReference>
<organism evidence="8 9">
    <name type="scientific">Papilio machaon</name>
    <name type="common">Old World swallowtail butterfly</name>
    <dbReference type="NCBI Taxonomy" id="76193"/>
    <lineage>
        <taxon>Eukaryota</taxon>
        <taxon>Metazoa</taxon>
        <taxon>Ecdysozoa</taxon>
        <taxon>Arthropoda</taxon>
        <taxon>Hexapoda</taxon>
        <taxon>Insecta</taxon>
        <taxon>Pterygota</taxon>
        <taxon>Neoptera</taxon>
        <taxon>Endopterygota</taxon>
        <taxon>Lepidoptera</taxon>
        <taxon>Glossata</taxon>
        <taxon>Ditrysia</taxon>
        <taxon>Papilionoidea</taxon>
        <taxon>Papilionidae</taxon>
        <taxon>Papilioninae</taxon>
        <taxon>Papilio</taxon>
    </lineage>
</organism>
<reference evidence="8 9" key="1">
    <citation type="journal article" date="2015" name="Nat. Commun.">
        <title>Outbred genome sequencing and CRISPR/Cas9 gene editing in butterflies.</title>
        <authorList>
            <person name="Li X."/>
            <person name="Fan D."/>
            <person name="Zhang W."/>
            <person name="Liu G."/>
            <person name="Zhang L."/>
            <person name="Zhao L."/>
            <person name="Fang X."/>
            <person name="Chen L."/>
            <person name="Dong Y."/>
            <person name="Chen Y."/>
            <person name="Ding Y."/>
            <person name="Zhao R."/>
            <person name="Feng M."/>
            <person name="Zhu Y."/>
            <person name="Feng Y."/>
            <person name="Jiang X."/>
            <person name="Zhu D."/>
            <person name="Xiang H."/>
            <person name="Feng X."/>
            <person name="Li S."/>
            <person name="Wang J."/>
            <person name="Zhang G."/>
            <person name="Kronforst M.R."/>
            <person name="Wang W."/>
        </authorList>
    </citation>
    <scope>NUCLEOTIDE SEQUENCE [LARGE SCALE GENOMIC DNA]</scope>
    <source>
        <strain evidence="8">Ya'a_city_454_Pm</strain>
        <tissue evidence="8">Whole body</tissue>
    </source>
</reference>
<evidence type="ECO:0000256" key="3">
    <source>
        <dbReference type="ARBA" id="ARBA00022723"/>
    </source>
</evidence>
<dbReference type="AlphaFoldDB" id="A0A194RNV6"/>
<keyword evidence="5" id="KW-0460">Magnesium</keyword>
<evidence type="ECO:0000256" key="2">
    <source>
        <dbReference type="ARBA" id="ARBA00006702"/>
    </source>
</evidence>
<evidence type="ECO:0000313" key="8">
    <source>
        <dbReference type="EMBL" id="KPJ17701.1"/>
    </source>
</evidence>
<keyword evidence="6" id="KW-0464">Manganese</keyword>
<proteinExistence type="inferred from homology"/>
<keyword evidence="4" id="KW-0378">Hydrolase</keyword>
<protein>
    <recommendedName>
        <fullName evidence="7">Protein serine/threonine phosphatase 2C C-terminal domain-containing protein</fullName>
    </recommendedName>
</protein>
<evidence type="ECO:0000313" key="9">
    <source>
        <dbReference type="Proteomes" id="UP000053240"/>
    </source>
</evidence>
<gene>
    <name evidence="8" type="ORF">RR48_07185</name>
</gene>
<dbReference type="InterPro" id="IPR012911">
    <property type="entry name" value="PP2C_C"/>
</dbReference>
<evidence type="ECO:0000256" key="5">
    <source>
        <dbReference type="ARBA" id="ARBA00022842"/>
    </source>
</evidence>
<comment type="cofactor">
    <cofactor evidence="1">
        <name>Mn(2+)</name>
        <dbReference type="ChEBI" id="CHEBI:29035"/>
    </cofactor>
</comment>
<evidence type="ECO:0000256" key="4">
    <source>
        <dbReference type="ARBA" id="ARBA00022801"/>
    </source>
</evidence>
<keyword evidence="3" id="KW-0479">Metal-binding</keyword>
<dbReference type="Pfam" id="PF07830">
    <property type="entry name" value="PP2C_C"/>
    <property type="match status" value="1"/>
</dbReference>
<name>A0A194RNV6_PAPMA</name>
<feature type="domain" description="Protein serine/threonine phosphatase 2C C-terminal" evidence="7">
    <location>
        <begin position="3"/>
        <end position="37"/>
    </location>
</feature>
<dbReference type="InParanoid" id="A0A194RNV6"/>
<accession>A0A194RNV6</accession>
<dbReference type="Gene3D" id="1.10.10.430">
    <property type="entry name" value="Phosphatase 2C, C-terminal domain suprefamily"/>
    <property type="match status" value="1"/>
</dbReference>
<dbReference type="GO" id="GO:0030145">
    <property type="term" value="F:manganese ion binding"/>
    <property type="evidence" value="ECO:0007669"/>
    <property type="project" value="InterPro"/>
</dbReference>
<evidence type="ECO:0000256" key="1">
    <source>
        <dbReference type="ARBA" id="ARBA00001936"/>
    </source>
</evidence>
<dbReference type="Proteomes" id="UP000053240">
    <property type="component" value="Unassembled WGS sequence"/>
</dbReference>
<evidence type="ECO:0000259" key="7">
    <source>
        <dbReference type="Pfam" id="PF07830"/>
    </source>
</evidence>